<protein>
    <submittedName>
        <fullName evidence="2">Uncharacterized protein</fullName>
    </submittedName>
</protein>
<evidence type="ECO:0000313" key="3">
    <source>
        <dbReference type="Proteomes" id="UP000629468"/>
    </source>
</evidence>
<reference evidence="2 3" key="1">
    <citation type="journal article" name="Sci. Rep.">
        <title>Telomere-to-telomere assembled and centromere annotated genomes of the two main subspecies of the button mushroom Agaricus bisporus reveal especially polymorphic chromosome ends.</title>
        <authorList>
            <person name="Sonnenberg A.S.M."/>
            <person name="Sedaghat-Telgerd N."/>
            <person name="Lavrijssen B."/>
            <person name="Ohm R.A."/>
            <person name="Hendrickx P.M."/>
            <person name="Scholtmeijer K."/>
            <person name="Baars J.J.P."/>
            <person name="van Peer A."/>
        </authorList>
    </citation>
    <scope>NUCLEOTIDE SEQUENCE [LARGE SCALE GENOMIC DNA]</scope>
    <source>
        <strain evidence="2 3">H119_p4</strain>
    </source>
</reference>
<evidence type="ECO:0000256" key="1">
    <source>
        <dbReference type="SAM" id="MobiDB-lite"/>
    </source>
</evidence>
<comment type="caution">
    <text evidence="2">The sequence shown here is derived from an EMBL/GenBank/DDBJ whole genome shotgun (WGS) entry which is preliminary data.</text>
</comment>
<sequence length="351" mass="39165">MVRAHPWITALQAAMDVIDAVHIPSPSAATYATQAAFKFSFGTHTCTGPKGLLSLDVTAFPFISERVNMRSYKVRFTSGGMRRRSESGEDVIAQHEISWSSDWINIGGKSLFNVILEHLALPPDDILMSLDPPTAASTLPPVAREPRSNAVNVGLQDTMDEHAAQFWRQLVSSYRCQKWGWEKPMVDTPRHGNKDTDCSDPCDDQQEDIRRRNSPTFTSSTLLSTVDRGGMTRYMRQILSLLCKCKQGTISSMIPLVLPHSDVKVEKAFKGMNSTLKKLCNDKVLIPRQDSALYGSDSSSKLDEQIIAQISAQLVTLGFQLCIEKWPTKEFMDKDVVSWRGRIDASYAYVA</sequence>
<dbReference type="Proteomes" id="UP000629468">
    <property type="component" value="Unassembled WGS sequence"/>
</dbReference>
<dbReference type="EMBL" id="JABXXO010000004">
    <property type="protein sequence ID" value="KAF7779023.1"/>
    <property type="molecule type" value="Genomic_DNA"/>
</dbReference>
<name>A0A8H7F6Z2_AGABI</name>
<accession>A0A8H7F6Z2</accession>
<proteinExistence type="predicted"/>
<gene>
    <name evidence="2" type="ORF">Agabi119p4_3368</name>
</gene>
<feature type="compositionally biased region" description="Basic and acidic residues" evidence="1">
    <location>
        <begin position="187"/>
        <end position="197"/>
    </location>
</feature>
<feature type="region of interest" description="Disordered" evidence="1">
    <location>
        <begin position="187"/>
        <end position="208"/>
    </location>
</feature>
<evidence type="ECO:0000313" key="2">
    <source>
        <dbReference type="EMBL" id="KAF7779023.1"/>
    </source>
</evidence>
<organism evidence="2 3">
    <name type="scientific">Agaricus bisporus var. burnettii</name>
    <dbReference type="NCBI Taxonomy" id="192524"/>
    <lineage>
        <taxon>Eukaryota</taxon>
        <taxon>Fungi</taxon>
        <taxon>Dikarya</taxon>
        <taxon>Basidiomycota</taxon>
        <taxon>Agaricomycotina</taxon>
        <taxon>Agaricomycetes</taxon>
        <taxon>Agaricomycetidae</taxon>
        <taxon>Agaricales</taxon>
        <taxon>Agaricineae</taxon>
        <taxon>Agaricaceae</taxon>
        <taxon>Agaricus</taxon>
    </lineage>
</organism>
<dbReference type="AlphaFoldDB" id="A0A8H7F6Z2"/>